<evidence type="ECO:0000313" key="2">
    <source>
        <dbReference type="EnsemblMetazoa" id="CapteP199508"/>
    </source>
</evidence>
<gene>
    <name evidence="1" type="ORF">CAPTEDRAFT_199508</name>
</gene>
<dbReference type="EMBL" id="AMQN01012440">
    <property type="status" value="NOT_ANNOTATED_CDS"/>
    <property type="molecule type" value="Genomic_DNA"/>
</dbReference>
<dbReference type="HOGENOM" id="CLU_1373404_0_0_1"/>
<name>R7TRR3_CAPTE</name>
<sequence length="199" mass="23478">MTPLRPERFQGCSLHICRYSYHPMQSILHDTDFLASHLDVCPDEDAAIVFFRHDVCCTEDPGYLYKFLPHELGFISPGRLEWRPLRSTARLREQVEEVEVRHARRLRIFHIGRSSQALIPLPVAYDKEEDCHEYDATTAEEEDDQDNRRGVKRKKEEDFLYEMDAADEFVLEKFSSPVPEQGINEFIRNRLRNAPKRQK</sequence>
<reference evidence="1 3" key="2">
    <citation type="journal article" date="2013" name="Nature">
        <title>Insights into bilaterian evolution from three spiralian genomes.</title>
        <authorList>
            <person name="Simakov O."/>
            <person name="Marletaz F."/>
            <person name="Cho S.J."/>
            <person name="Edsinger-Gonzales E."/>
            <person name="Havlak P."/>
            <person name="Hellsten U."/>
            <person name="Kuo D.H."/>
            <person name="Larsson T."/>
            <person name="Lv J."/>
            <person name="Arendt D."/>
            <person name="Savage R."/>
            <person name="Osoegawa K."/>
            <person name="de Jong P."/>
            <person name="Grimwood J."/>
            <person name="Chapman J.A."/>
            <person name="Shapiro H."/>
            <person name="Aerts A."/>
            <person name="Otillar R.P."/>
            <person name="Terry A.Y."/>
            <person name="Boore J.L."/>
            <person name="Grigoriev I.V."/>
            <person name="Lindberg D.R."/>
            <person name="Seaver E.C."/>
            <person name="Weisblat D.A."/>
            <person name="Putnam N.H."/>
            <person name="Rokhsar D.S."/>
        </authorList>
    </citation>
    <scope>NUCLEOTIDE SEQUENCE</scope>
    <source>
        <strain evidence="1 3">I ESC-2004</strain>
    </source>
</reference>
<protein>
    <submittedName>
        <fullName evidence="1 2">Uncharacterized protein</fullName>
    </submittedName>
</protein>
<dbReference type="Proteomes" id="UP000014760">
    <property type="component" value="Unassembled WGS sequence"/>
</dbReference>
<dbReference type="AlphaFoldDB" id="R7TRR3"/>
<organism evidence="1">
    <name type="scientific">Capitella teleta</name>
    <name type="common">Polychaete worm</name>
    <dbReference type="NCBI Taxonomy" id="283909"/>
    <lineage>
        <taxon>Eukaryota</taxon>
        <taxon>Metazoa</taxon>
        <taxon>Spiralia</taxon>
        <taxon>Lophotrochozoa</taxon>
        <taxon>Annelida</taxon>
        <taxon>Polychaeta</taxon>
        <taxon>Sedentaria</taxon>
        <taxon>Scolecida</taxon>
        <taxon>Capitellidae</taxon>
        <taxon>Capitella</taxon>
    </lineage>
</organism>
<dbReference type="EMBL" id="AMQN01012441">
    <property type="status" value="NOT_ANNOTATED_CDS"/>
    <property type="molecule type" value="Genomic_DNA"/>
</dbReference>
<keyword evidence="3" id="KW-1185">Reference proteome</keyword>
<reference evidence="3" key="1">
    <citation type="submission" date="2012-12" db="EMBL/GenBank/DDBJ databases">
        <authorList>
            <person name="Hellsten U."/>
            <person name="Grimwood J."/>
            <person name="Chapman J.A."/>
            <person name="Shapiro H."/>
            <person name="Aerts A."/>
            <person name="Otillar R.P."/>
            <person name="Terry A.Y."/>
            <person name="Boore J.L."/>
            <person name="Simakov O."/>
            <person name="Marletaz F."/>
            <person name="Cho S.-J."/>
            <person name="Edsinger-Gonzales E."/>
            <person name="Havlak P."/>
            <person name="Kuo D.-H."/>
            <person name="Larsson T."/>
            <person name="Lv J."/>
            <person name="Arendt D."/>
            <person name="Savage R."/>
            <person name="Osoegawa K."/>
            <person name="de Jong P."/>
            <person name="Lindberg D.R."/>
            <person name="Seaver E.C."/>
            <person name="Weisblat D.A."/>
            <person name="Putnam N.H."/>
            <person name="Grigoriev I.V."/>
            <person name="Rokhsar D.S."/>
        </authorList>
    </citation>
    <scope>NUCLEOTIDE SEQUENCE</scope>
    <source>
        <strain evidence="3">I ESC-2004</strain>
    </source>
</reference>
<accession>R7TRR3</accession>
<proteinExistence type="predicted"/>
<evidence type="ECO:0000313" key="1">
    <source>
        <dbReference type="EMBL" id="ELT94191.1"/>
    </source>
</evidence>
<reference evidence="2" key="3">
    <citation type="submission" date="2015-06" db="UniProtKB">
        <authorList>
            <consortium name="EnsemblMetazoa"/>
        </authorList>
    </citation>
    <scope>IDENTIFICATION</scope>
</reference>
<dbReference type="EnsemblMetazoa" id="CapteT199508">
    <property type="protein sequence ID" value="CapteP199508"/>
    <property type="gene ID" value="CapteG199508"/>
</dbReference>
<dbReference type="EMBL" id="KB309519">
    <property type="protein sequence ID" value="ELT94191.1"/>
    <property type="molecule type" value="Genomic_DNA"/>
</dbReference>
<evidence type="ECO:0000313" key="3">
    <source>
        <dbReference type="Proteomes" id="UP000014760"/>
    </source>
</evidence>